<organism evidence="1 2">
    <name type="scientific">Methanofollis tationis</name>
    <dbReference type="NCBI Taxonomy" id="81417"/>
    <lineage>
        <taxon>Archaea</taxon>
        <taxon>Methanobacteriati</taxon>
        <taxon>Methanobacteriota</taxon>
        <taxon>Stenosarchaea group</taxon>
        <taxon>Methanomicrobia</taxon>
        <taxon>Methanomicrobiales</taxon>
        <taxon>Methanomicrobiaceae</taxon>
        <taxon>Methanofollis</taxon>
    </lineage>
</organism>
<name>A0A7K4HKS5_9EURY</name>
<evidence type="ECO:0000313" key="1">
    <source>
        <dbReference type="EMBL" id="NVO65875.1"/>
    </source>
</evidence>
<proteinExistence type="predicted"/>
<gene>
    <name evidence="1" type="ORF">HWN36_00720</name>
</gene>
<accession>A0A7K4HKS5</accession>
<dbReference type="EMBL" id="JABXWR010000001">
    <property type="protein sequence ID" value="NVO65875.1"/>
    <property type="molecule type" value="Genomic_DNA"/>
</dbReference>
<dbReference type="AlphaFoldDB" id="A0A7K4HKS5"/>
<sequence length="155" mass="17203">MQRPTVPSLFFGQATFTAAVAPREQMVPALRRMCRNSGQVPVYFYGRTHPILDLFGGSAAPVDIWPVQDAGCLLDGLDGTERPKIVVEHDPAFYAPCPDLTRVLGLTLRERVKERSATVAYVATRSDPYFEEIAGVAGRRVVVERDDPFIPADRR</sequence>
<evidence type="ECO:0000313" key="2">
    <source>
        <dbReference type="Proteomes" id="UP000570823"/>
    </source>
</evidence>
<dbReference type="Proteomes" id="UP000570823">
    <property type="component" value="Unassembled WGS sequence"/>
</dbReference>
<comment type="caution">
    <text evidence="1">The sequence shown here is derived from an EMBL/GenBank/DDBJ whole genome shotgun (WGS) entry which is preliminary data.</text>
</comment>
<protein>
    <submittedName>
        <fullName evidence="1">Uncharacterized protein</fullName>
    </submittedName>
</protein>
<dbReference type="OrthoDB" id="110539at2157"/>
<reference evidence="1 2" key="1">
    <citation type="submission" date="2020-06" db="EMBL/GenBank/DDBJ databases">
        <title>Methanofollis fontis sp. nov., a methanogen isolated from marine sediments near a cold seep at Four-Way Closure Ridge offshore southwestern Taiwan.</title>
        <authorList>
            <person name="Chen S.-C."/>
            <person name="Teng N.-H."/>
            <person name="Lin Y.-S."/>
            <person name="Lai M.-C."/>
            <person name="Chen H.-H."/>
            <person name="Wang C.-C."/>
        </authorList>
    </citation>
    <scope>NUCLEOTIDE SEQUENCE [LARGE SCALE GENOMIC DNA]</scope>
    <source>
        <strain evidence="1 2">DSM 2702</strain>
    </source>
</reference>
<keyword evidence="2" id="KW-1185">Reference proteome</keyword>
<dbReference type="RefSeq" id="WP_176787424.1">
    <property type="nucleotide sequence ID" value="NZ_JABXWR010000001.1"/>
</dbReference>